<gene>
    <name evidence="1" type="ORF">SAMN05661044_03009</name>
</gene>
<reference evidence="2" key="1">
    <citation type="submission" date="2016-10" db="EMBL/GenBank/DDBJ databases">
        <authorList>
            <person name="Varghese N."/>
            <person name="Submissions S."/>
        </authorList>
    </citation>
    <scope>NUCLEOTIDE SEQUENCE [LARGE SCALE GENOMIC DNA]</scope>
    <source>
        <strain evidence="2">DSM 18733</strain>
    </source>
</reference>
<sequence>MSWAFLLSMNFGTVNAISYLNLVHLFNPLNGTQIHRIYPINVDWIYIQSLFRV</sequence>
<protein>
    <submittedName>
        <fullName evidence="1">Uncharacterized protein</fullName>
    </submittedName>
</protein>
<accession>A0A1H7RZK6</accession>
<name>A0A1H7RZK6_OLID1</name>
<dbReference type="AlphaFoldDB" id="A0A1H7RZK6"/>
<dbReference type="Proteomes" id="UP000199421">
    <property type="component" value="Unassembled WGS sequence"/>
</dbReference>
<organism evidence="1 2">
    <name type="scientific">Olivibacter domesticus</name>
    <name type="common">Pseudosphingobacterium domesticum</name>
    <dbReference type="NCBI Taxonomy" id="407022"/>
    <lineage>
        <taxon>Bacteria</taxon>
        <taxon>Pseudomonadati</taxon>
        <taxon>Bacteroidota</taxon>
        <taxon>Sphingobacteriia</taxon>
        <taxon>Sphingobacteriales</taxon>
        <taxon>Sphingobacteriaceae</taxon>
        <taxon>Olivibacter</taxon>
    </lineage>
</organism>
<dbReference type="STRING" id="407022.SAMN05661044_03009"/>
<evidence type="ECO:0000313" key="2">
    <source>
        <dbReference type="Proteomes" id="UP000199421"/>
    </source>
</evidence>
<keyword evidence="2" id="KW-1185">Reference proteome</keyword>
<evidence type="ECO:0000313" key="1">
    <source>
        <dbReference type="EMBL" id="SEL65645.1"/>
    </source>
</evidence>
<dbReference type="EMBL" id="FOAF01000003">
    <property type="protein sequence ID" value="SEL65645.1"/>
    <property type="molecule type" value="Genomic_DNA"/>
</dbReference>
<proteinExistence type="predicted"/>